<dbReference type="Gene3D" id="3.30.50.10">
    <property type="entry name" value="Erythroid Transcription Factor GATA-1, subunit A"/>
    <property type="match status" value="1"/>
</dbReference>
<keyword evidence="5 16" id="KW-0862">Zinc</keyword>
<protein>
    <recommendedName>
        <fullName evidence="13">Photoreceptor-specific nuclear receptor</fullName>
    </recommendedName>
    <alternativeName>
        <fullName evidence="14">Nuclear receptor subfamily 2 group E member 3</fullName>
    </alternativeName>
    <alternativeName>
        <fullName evidence="15">Retina-specific nuclear receptor</fullName>
    </alternativeName>
</protein>
<dbReference type="EMBL" id="JADDUC010000182">
    <property type="protein sequence ID" value="KAG0116195.1"/>
    <property type="molecule type" value="Genomic_DNA"/>
</dbReference>
<accession>A0A835NKH8</accession>
<evidence type="ECO:0000256" key="14">
    <source>
        <dbReference type="ARBA" id="ARBA00079595"/>
    </source>
</evidence>
<gene>
    <name evidence="21" type="ORF">IHE44_0002597</name>
    <name evidence="20" type="ORF">IHE44_004569</name>
</gene>
<reference evidence="21 22" key="2">
    <citation type="journal article" date="2021" name="J. Hered.">
        <title>Feather Gene Expression Elucidates the Developmental Basis of Plumage Iridescence in African Starlings.</title>
        <authorList>
            <person name="Rubenstein D.R."/>
            <person name="Corvelo A."/>
            <person name="MacManes M.D."/>
            <person name="Maia R."/>
            <person name="Narzisi G."/>
            <person name="Rousaki A."/>
            <person name="Vandenabeele P."/>
            <person name="Shawkey M.D."/>
            <person name="Solomon J."/>
        </authorList>
    </citation>
    <scope>NUCLEOTIDE SEQUENCE [LARGE SCALE GENOMIC DNA]</scope>
    <source>
        <strain evidence="21">SS15</strain>
    </source>
</reference>
<dbReference type="SMART" id="SM00399">
    <property type="entry name" value="ZnF_C4"/>
    <property type="match status" value="1"/>
</dbReference>
<keyword evidence="22" id="KW-1185">Reference proteome</keyword>
<evidence type="ECO:0000313" key="20">
    <source>
        <dbReference type="EMBL" id="KAG0116195.1"/>
    </source>
</evidence>
<evidence type="ECO:0000256" key="10">
    <source>
        <dbReference type="ARBA" id="ARBA00023170"/>
    </source>
</evidence>
<reference evidence="21" key="3">
    <citation type="submission" date="2022-01" db="EMBL/GenBank/DDBJ databases">
        <authorList>
            <person name="Rubenstein D.R."/>
        </authorList>
    </citation>
    <scope>NUCLEOTIDE SEQUENCE</scope>
    <source>
        <strain evidence="21">SS15</strain>
        <tissue evidence="21">Liver</tissue>
    </source>
</reference>
<evidence type="ECO:0000256" key="11">
    <source>
        <dbReference type="ARBA" id="ARBA00023242"/>
    </source>
</evidence>
<dbReference type="Proteomes" id="UP000618051">
    <property type="component" value="Unassembled WGS sequence"/>
</dbReference>
<comment type="caution">
    <text evidence="20">The sequence shown here is derived from an EMBL/GenBank/DDBJ whole genome shotgun (WGS) entry which is preliminary data.</text>
</comment>
<keyword evidence="9 16" id="KW-0804">Transcription</keyword>
<feature type="domain" description="Nuclear receptor" evidence="18">
    <location>
        <begin position="51"/>
        <end position="127"/>
    </location>
</feature>
<keyword evidence="8 16" id="KW-0238">DNA-binding</keyword>
<dbReference type="CDD" id="cd06950">
    <property type="entry name" value="NR_LBD_Tlx_PNR_like"/>
    <property type="match status" value="1"/>
</dbReference>
<evidence type="ECO:0000256" key="6">
    <source>
        <dbReference type="ARBA" id="ARBA00022843"/>
    </source>
</evidence>
<keyword evidence="7 16" id="KW-0805">Transcription regulation</keyword>
<feature type="region of interest" description="Disordered" evidence="17">
    <location>
        <begin position="1"/>
        <end position="45"/>
    </location>
</feature>
<dbReference type="Pfam" id="PF00104">
    <property type="entry name" value="Hormone_recep"/>
    <property type="match status" value="1"/>
</dbReference>
<keyword evidence="4 16" id="KW-0863">Zinc-finger</keyword>
<dbReference type="PROSITE" id="PS51030">
    <property type="entry name" value="NUCLEAR_REC_DBD_2"/>
    <property type="match status" value="1"/>
</dbReference>
<keyword evidence="11 16" id="KW-0539">Nucleus</keyword>
<dbReference type="EMBL" id="JADDUC020000013">
    <property type="protein sequence ID" value="KAI1234971.1"/>
    <property type="molecule type" value="Genomic_DNA"/>
</dbReference>
<dbReference type="SUPFAM" id="SSF48508">
    <property type="entry name" value="Nuclear receptor ligand-binding domain"/>
    <property type="match status" value="1"/>
</dbReference>
<dbReference type="GO" id="GO:0043565">
    <property type="term" value="F:sequence-specific DNA binding"/>
    <property type="evidence" value="ECO:0007669"/>
    <property type="project" value="InterPro"/>
</dbReference>
<dbReference type="GO" id="GO:0005634">
    <property type="term" value="C:nucleus"/>
    <property type="evidence" value="ECO:0007669"/>
    <property type="project" value="UniProtKB-SubCell"/>
</dbReference>
<sequence length="496" mass="54232">ETGATPSPGYWEAAGTGGQDEGHWDAQRQPRHDGSTSTGLSPAPGKELSPVLLCKVCGDTSSGKHYGIYACNGCSGFFKRSVRRKLIYRCQAGTGLCPVDKAHRNQCQACRLKKCLQAGMNKDAVQNERQPRSTAQVQLDSIQLDAELPPEHVATTCEVPPSPCPAPRGPGATVTLGPQAPTPPTNHRFMASLMTAETCAKLEPEDGEWLPVERGVDGRCLHADETVDVTGSEPERAAGEYQVAPYPAASPENIYETSARLLFMAVKWAKNLPVFSNLPFRDQGSLAVARQPNQLWWLQVLETLGVTGVLGFPPQVILLEEAWSELFLLCAIQWSMPLESCPLLAVSEPAPGKLLPATLDMRVLQETLGRFKALAVDPTEFACMKAVVLFKPETRGLKDPEQVENLQDQSQVMLGQHNRSHYPGQPVRYCCPHVFTGDTGVGHPPMATAPSPRFGKLLLLLPALRFISSERVELLFFRRTIGNTPMEKLLCDMFKN</sequence>
<evidence type="ECO:0000256" key="4">
    <source>
        <dbReference type="ARBA" id="ARBA00022771"/>
    </source>
</evidence>
<dbReference type="PROSITE" id="PS51843">
    <property type="entry name" value="NR_LBD"/>
    <property type="match status" value="1"/>
</dbReference>
<comment type="subcellular location">
    <subcellularLocation>
        <location evidence="1 16">Nucleus</location>
    </subcellularLocation>
</comment>
<evidence type="ECO:0000256" key="2">
    <source>
        <dbReference type="ARBA" id="ARBA00022499"/>
    </source>
</evidence>
<evidence type="ECO:0000256" key="15">
    <source>
        <dbReference type="ARBA" id="ARBA00082944"/>
    </source>
</evidence>
<dbReference type="PRINTS" id="PR00398">
    <property type="entry name" value="STRDHORMONER"/>
</dbReference>
<dbReference type="PRINTS" id="PR00047">
    <property type="entry name" value="STROIDFINGER"/>
</dbReference>
<feature type="compositionally biased region" description="Basic and acidic residues" evidence="17">
    <location>
        <begin position="20"/>
        <end position="34"/>
    </location>
</feature>
<dbReference type="PROSITE" id="PS00031">
    <property type="entry name" value="NUCLEAR_REC_DBD_1"/>
    <property type="match status" value="1"/>
</dbReference>
<evidence type="ECO:0000256" key="9">
    <source>
        <dbReference type="ARBA" id="ARBA00023163"/>
    </source>
</evidence>
<keyword evidence="3 16" id="KW-0479">Metal-binding</keyword>
<dbReference type="GO" id="GO:0003700">
    <property type="term" value="F:DNA-binding transcription factor activity"/>
    <property type="evidence" value="ECO:0007669"/>
    <property type="project" value="InterPro"/>
</dbReference>
<dbReference type="FunFam" id="1.10.565.10:FF:000022">
    <property type="entry name" value="Nuclear receptor subfamily 2 group E member 3"/>
    <property type="match status" value="1"/>
</dbReference>
<dbReference type="InterPro" id="IPR013088">
    <property type="entry name" value="Znf_NHR/GATA"/>
</dbReference>
<evidence type="ECO:0000313" key="21">
    <source>
        <dbReference type="EMBL" id="KAI1234971.1"/>
    </source>
</evidence>
<dbReference type="GO" id="GO:0008270">
    <property type="term" value="F:zinc ion binding"/>
    <property type="evidence" value="ECO:0007669"/>
    <property type="project" value="UniProtKB-KW"/>
</dbReference>
<evidence type="ECO:0000256" key="7">
    <source>
        <dbReference type="ARBA" id="ARBA00023015"/>
    </source>
</evidence>
<name>A0A835NKH8_9PASS</name>
<evidence type="ECO:0000256" key="12">
    <source>
        <dbReference type="ARBA" id="ARBA00053319"/>
    </source>
</evidence>
<dbReference type="InterPro" id="IPR000536">
    <property type="entry name" value="Nucl_hrmn_rcpt_lig-bd"/>
</dbReference>
<evidence type="ECO:0000256" key="1">
    <source>
        <dbReference type="ARBA" id="ARBA00004123"/>
    </source>
</evidence>
<dbReference type="CDD" id="cd06970">
    <property type="entry name" value="NR_DBD_PNR"/>
    <property type="match status" value="1"/>
</dbReference>
<dbReference type="FunFam" id="3.30.50.10:FF:000028">
    <property type="entry name" value="Nuclear receptor subfamily 2, group E, member 3"/>
    <property type="match status" value="1"/>
</dbReference>
<evidence type="ECO:0000256" key="3">
    <source>
        <dbReference type="ARBA" id="ARBA00022723"/>
    </source>
</evidence>
<dbReference type="InterPro" id="IPR001723">
    <property type="entry name" value="Nuclear_hrmn_rcpt"/>
</dbReference>
<evidence type="ECO:0000256" key="5">
    <source>
        <dbReference type="ARBA" id="ARBA00022833"/>
    </source>
</evidence>
<evidence type="ECO:0000256" key="8">
    <source>
        <dbReference type="ARBA" id="ARBA00023125"/>
    </source>
</evidence>
<dbReference type="Pfam" id="PF00105">
    <property type="entry name" value="zf-C4"/>
    <property type="match status" value="1"/>
</dbReference>
<evidence type="ECO:0000256" key="17">
    <source>
        <dbReference type="SAM" id="MobiDB-lite"/>
    </source>
</evidence>
<evidence type="ECO:0000256" key="16">
    <source>
        <dbReference type="RuleBase" id="RU004334"/>
    </source>
</evidence>
<dbReference type="Gene3D" id="1.10.565.10">
    <property type="entry name" value="Retinoid X Receptor"/>
    <property type="match status" value="1"/>
</dbReference>
<dbReference type="SMART" id="SM00430">
    <property type="entry name" value="HOLI"/>
    <property type="match status" value="1"/>
</dbReference>
<dbReference type="SUPFAM" id="SSF57716">
    <property type="entry name" value="Glucocorticoid receptor-like (DNA-binding domain)"/>
    <property type="match status" value="1"/>
</dbReference>
<dbReference type="OrthoDB" id="5774777at2759"/>
<evidence type="ECO:0000313" key="22">
    <source>
        <dbReference type="Proteomes" id="UP000618051"/>
    </source>
</evidence>
<proteinExistence type="inferred from homology"/>
<comment type="function">
    <text evidence="12">Orphan nuclear receptor of retinal photoreceptor cells. Transcriptional factor that is an activator of rod development and repressor of cone development. Binds the promoter region of a number of rod- and cone-specific genes, including rhodopsin, M- and S-opsin and rod-specific phosphodiesterase beta subunit. Enhances rhodopsin expression. Represses M- and S-cone opsin expression.</text>
</comment>
<keyword evidence="2" id="KW-1017">Isopeptide bond</keyword>
<reference evidence="20" key="1">
    <citation type="submission" date="2020-10" db="EMBL/GenBank/DDBJ databases">
        <title>Feather gene expression reveals the developmental basis of iridescence in African starlings.</title>
        <authorList>
            <person name="Rubenstein D.R."/>
        </authorList>
    </citation>
    <scope>NUCLEOTIDE SEQUENCE</scope>
    <source>
        <strain evidence="20">SS15</strain>
        <tissue evidence="20">Liver</tissue>
    </source>
</reference>
<feature type="domain" description="NR LBD" evidence="19">
    <location>
        <begin position="185"/>
        <end position="496"/>
    </location>
</feature>
<comment type="similarity">
    <text evidence="16">Belongs to the nuclear hormone receptor family.</text>
</comment>
<evidence type="ECO:0000256" key="13">
    <source>
        <dbReference type="ARBA" id="ARBA00071097"/>
    </source>
</evidence>
<organism evidence="20">
    <name type="scientific">Lamprotornis superbus</name>
    <dbReference type="NCBI Taxonomy" id="245042"/>
    <lineage>
        <taxon>Eukaryota</taxon>
        <taxon>Metazoa</taxon>
        <taxon>Chordata</taxon>
        <taxon>Craniata</taxon>
        <taxon>Vertebrata</taxon>
        <taxon>Euteleostomi</taxon>
        <taxon>Archelosauria</taxon>
        <taxon>Archosauria</taxon>
        <taxon>Dinosauria</taxon>
        <taxon>Saurischia</taxon>
        <taxon>Theropoda</taxon>
        <taxon>Coelurosauria</taxon>
        <taxon>Aves</taxon>
        <taxon>Neognathae</taxon>
        <taxon>Neoaves</taxon>
        <taxon>Telluraves</taxon>
        <taxon>Australaves</taxon>
        <taxon>Passeriformes</taxon>
        <taxon>Sturnidae</taxon>
        <taxon>Lamprotornis</taxon>
    </lineage>
</organism>
<dbReference type="InterPro" id="IPR001628">
    <property type="entry name" value="Znf_hrmn_rcpt"/>
</dbReference>
<dbReference type="AlphaFoldDB" id="A0A835NKH8"/>
<dbReference type="InterPro" id="IPR035500">
    <property type="entry name" value="NHR-like_dom_sf"/>
</dbReference>
<feature type="non-terminal residue" evidence="20">
    <location>
        <position position="496"/>
    </location>
</feature>
<dbReference type="PANTHER" id="PTHR24083">
    <property type="entry name" value="NUCLEAR HORMONE RECEPTOR"/>
    <property type="match status" value="1"/>
</dbReference>
<keyword evidence="6" id="KW-0832">Ubl conjugation</keyword>
<dbReference type="GO" id="GO:0045944">
    <property type="term" value="P:positive regulation of transcription by RNA polymerase II"/>
    <property type="evidence" value="ECO:0007669"/>
    <property type="project" value="UniProtKB-ARBA"/>
</dbReference>
<dbReference type="InterPro" id="IPR050274">
    <property type="entry name" value="Nuclear_hormone_rcpt_NR2"/>
</dbReference>
<evidence type="ECO:0000259" key="19">
    <source>
        <dbReference type="PROSITE" id="PS51843"/>
    </source>
</evidence>
<evidence type="ECO:0000259" key="18">
    <source>
        <dbReference type="PROSITE" id="PS51030"/>
    </source>
</evidence>
<keyword evidence="10 16" id="KW-0675">Receptor</keyword>